<name>A0A556MRA9_9FLAO</name>
<keyword evidence="1" id="KW-0812">Transmembrane</keyword>
<dbReference type="EMBL" id="VLPL01000005">
    <property type="protein sequence ID" value="TSJ42328.1"/>
    <property type="molecule type" value="Genomic_DNA"/>
</dbReference>
<dbReference type="InterPro" id="IPR015943">
    <property type="entry name" value="WD40/YVTN_repeat-like_dom_sf"/>
</dbReference>
<feature type="transmembrane region" description="Helical" evidence="1">
    <location>
        <begin position="685"/>
        <end position="702"/>
    </location>
</feature>
<dbReference type="AlphaFoldDB" id="A0A556MRA9"/>
<proteinExistence type="predicted"/>
<evidence type="ECO:0008006" key="4">
    <source>
        <dbReference type="Google" id="ProtNLM"/>
    </source>
</evidence>
<dbReference type="InterPro" id="IPR013783">
    <property type="entry name" value="Ig-like_fold"/>
</dbReference>
<comment type="caution">
    <text evidence="2">The sequence shown here is derived from an EMBL/GenBank/DDBJ whole genome shotgun (WGS) entry which is preliminary data.</text>
</comment>
<dbReference type="Proteomes" id="UP000316008">
    <property type="component" value="Unassembled WGS sequence"/>
</dbReference>
<evidence type="ECO:0000313" key="3">
    <source>
        <dbReference type="Proteomes" id="UP000316008"/>
    </source>
</evidence>
<keyword evidence="1" id="KW-1133">Transmembrane helix</keyword>
<protein>
    <recommendedName>
        <fullName evidence="4">Two component regulator three Y domain-containing protein</fullName>
    </recommendedName>
</protein>
<dbReference type="OrthoDB" id="9809670at2"/>
<accession>A0A556MRA9</accession>
<gene>
    <name evidence="2" type="ORF">FO442_11205</name>
</gene>
<sequence length="713" mass="81947">MKLVPIFLLFTSLLFAQTKSYYYPVETSLKDYHITAIEEDAFGRLVIGSEKGVFSFNGFQSKQITSAKLYSKDIIQLVKLSKKLIGLNRTGQLFEIKGNELALITLPQIGQQILKLEKAKDGNLRIVCPDAVYLFKTNPFSLVSKTEIPFYVKGKSELIDYCENDKGRFALLSSNELVDINEQVARTLPGMTGRWLIGEQNGLIIFPAKPNSHISLQYINKRFKNLNKLIGAFNHSIQKVVRIDEKVYLLSETGLIVLKAGDMRVKSIIVGLHVTAVFKDKNSNIWLGTKSKGLYCMPAGSYKLLNSTEFSYLDSYRDEIIARSNSGEMMVLNKFGKKVRNMSQKEEITQKEWKTRGVYRIPAILSDEFVKELIPLKNDYFLIVSSKGLFTIQAKTEKELREKLTKNKERQIILESPVKLFQQSDTNEVLFSNLDGLFTLDLNTLEYRSISYFNETIDPSEILFHKNCWYVLSSANKIFTIKNGKVTHEVNFRENGSNLPISKLKIYKDQFYILSDKTLYRTTNLTGNLERLEELSRMNDLFLRDFVVVGNKVYVATQFGLFEFKWEKVKTDFPTFILGKPTGDHQKDHSNTFEAANTEVVIPYELVELMGNHPYELQYRLVRNNKKDQVRWSNASLNLTRLTFEHLNSGAYSLELRLFDPGTGSYSTPDAITFKVKASWYEETVIWFIAGLLTGFFGVLYLKRRKHLKKKQS</sequence>
<organism evidence="2 3">
    <name type="scientific">Fluviicola chungangensis</name>
    <dbReference type="NCBI Taxonomy" id="2597671"/>
    <lineage>
        <taxon>Bacteria</taxon>
        <taxon>Pseudomonadati</taxon>
        <taxon>Bacteroidota</taxon>
        <taxon>Flavobacteriia</taxon>
        <taxon>Flavobacteriales</taxon>
        <taxon>Crocinitomicaceae</taxon>
        <taxon>Fluviicola</taxon>
    </lineage>
</organism>
<keyword evidence="3" id="KW-1185">Reference proteome</keyword>
<keyword evidence="1" id="KW-0472">Membrane</keyword>
<evidence type="ECO:0000256" key="1">
    <source>
        <dbReference type="SAM" id="Phobius"/>
    </source>
</evidence>
<evidence type="ECO:0000313" key="2">
    <source>
        <dbReference type="EMBL" id="TSJ42328.1"/>
    </source>
</evidence>
<dbReference type="RefSeq" id="WP_144333283.1">
    <property type="nucleotide sequence ID" value="NZ_VLPL01000005.1"/>
</dbReference>
<dbReference type="Gene3D" id="2.60.40.10">
    <property type="entry name" value="Immunoglobulins"/>
    <property type="match status" value="1"/>
</dbReference>
<reference evidence="2 3" key="1">
    <citation type="submission" date="2019-07" db="EMBL/GenBank/DDBJ databases">
        <authorList>
            <person name="Huq M.A."/>
        </authorList>
    </citation>
    <scope>NUCLEOTIDE SEQUENCE [LARGE SCALE GENOMIC DNA]</scope>
    <source>
        <strain evidence="2 3">MAH-3</strain>
    </source>
</reference>
<dbReference type="Gene3D" id="2.130.10.10">
    <property type="entry name" value="YVTN repeat-like/Quinoprotein amine dehydrogenase"/>
    <property type="match status" value="1"/>
</dbReference>